<proteinExistence type="predicted"/>
<reference evidence="1 2" key="1">
    <citation type="submission" date="2021-01" db="EMBL/GenBank/DDBJ databases">
        <title>Draft genome sequence of Micromonospora sp. strain STR1s_6.</title>
        <authorList>
            <person name="Karlyshev A."/>
            <person name="Jawad R."/>
        </authorList>
    </citation>
    <scope>NUCLEOTIDE SEQUENCE [LARGE SCALE GENOMIC DNA]</scope>
    <source>
        <strain evidence="1 2">STR1S-6</strain>
    </source>
</reference>
<keyword evidence="2" id="KW-1185">Reference proteome</keyword>
<evidence type="ECO:0000313" key="1">
    <source>
        <dbReference type="EMBL" id="MBM0273976.1"/>
    </source>
</evidence>
<comment type="caution">
    <text evidence="1">The sequence shown here is derived from an EMBL/GenBank/DDBJ whole genome shotgun (WGS) entry which is preliminary data.</text>
</comment>
<gene>
    <name evidence="1" type="ORF">JM949_00120</name>
</gene>
<dbReference type="EMBL" id="JAEVHL010000001">
    <property type="protein sequence ID" value="MBM0273976.1"/>
    <property type="molecule type" value="Genomic_DNA"/>
</dbReference>
<name>A0ABS1Y9R3_9ACTN</name>
<evidence type="ECO:0000313" key="2">
    <source>
        <dbReference type="Proteomes" id="UP000622245"/>
    </source>
</evidence>
<dbReference type="RefSeq" id="WP_203146409.1">
    <property type="nucleotide sequence ID" value="NZ_JAEVHL010000001.1"/>
</dbReference>
<dbReference type="Proteomes" id="UP000622245">
    <property type="component" value="Unassembled WGS sequence"/>
</dbReference>
<organism evidence="1 2">
    <name type="scientific">Micromonospora tarensis</name>
    <dbReference type="NCBI Taxonomy" id="2806100"/>
    <lineage>
        <taxon>Bacteria</taxon>
        <taxon>Bacillati</taxon>
        <taxon>Actinomycetota</taxon>
        <taxon>Actinomycetes</taxon>
        <taxon>Micromonosporales</taxon>
        <taxon>Micromonosporaceae</taxon>
        <taxon>Micromonospora</taxon>
    </lineage>
</organism>
<accession>A0ABS1Y9R3</accession>
<protein>
    <submittedName>
        <fullName evidence="1">Uncharacterized protein</fullName>
    </submittedName>
</protein>
<sequence length="190" mass="20244">MNPERRAAAITAALTGVEALADARGWDAVPALLGVFESTSHTRVGSLYVDELPIDSSIWRMHAMPGARATAPYWIGLRAITAVLTTAKAPELRAWTRAQIGPVLALAFLGEGLDTSESGRDASALGLPSPDDGIPVRALTACDVDGRHYQFLRYRGAATITSVVLDDPPAEIRDRGISADVRRVLSTIRA</sequence>